<name>A0ABV4UME6_9MICC</name>
<dbReference type="PANTHER" id="PTHR30212">
    <property type="entry name" value="PROTEIN YIIM"/>
    <property type="match status" value="1"/>
</dbReference>
<dbReference type="RefSeq" id="WP_373971269.1">
    <property type="nucleotide sequence ID" value="NZ_JBHDLJ010000003.1"/>
</dbReference>
<sequence length="210" mass="22644">MESTAGALLAVCRVHQLLPDRGPVGVTAIDKRPVPGPVKVGRLGLYADVQASREHHGGADQAVYAYSEEEAGRWAAELGREIAPGLFGENLRVAGIATTDAVVGERWRVGTDVVLEVTMPRTPCSTFARRMGEAGWVGRFADRADVGCYLRVVRKGSLRAGDPIEVVDRPSHGVTVRRVFTGLDRDDAAALRAGHEAGEWELPEKVLRLV</sequence>
<dbReference type="SUPFAM" id="SSF50800">
    <property type="entry name" value="PK beta-barrel domain-like"/>
    <property type="match status" value="1"/>
</dbReference>
<dbReference type="Proteomes" id="UP001575652">
    <property type="component" value="Unassembled WGS sequence"/>
</dbReference>
<reference evidence="2 3" key="1">
    <citation type="submission" date="2024-09" db="EMBL/GenBank/DDBJ databases">
        <authorList>
            <person name="Salinas-Garcia M.A."/>
            <person name="Prieme A."/>
        </authorList>
    </citation>
    <scope>NUCLEOTIDE SEQUENCE [LARGE SCALE GENOMIC DNA]</scope>
    <source>
        <strain evidence="2 3">DSM 21081</strain>
    </source>
</reference>
<dbReference type="InterPro" id="IPR005302">
    <property type="entry name" value="MoCF_Sase_C"/>
</dbReference>
<dbReference type="EMBL" id="JBHDLJ010000003">
    <property type="protein sequence ID" value="MFB0834103.1"/>
    <property type="molecule type" value="Genomic_DNA"/>
</dbReference>
<dbReference type="InterPro" id="IPR052353">
    <property type="entry name" value="Benzoxazolinone_Detox_Enz"/>
</dbReference>
<comment type="caution">
    <text evidence="2">The sequence shown here is derived from an EMBL/GenBank/DDBJ whole genome shotgun (WGS) entry which is preliminary data.</text>
</comment>
<evidence type="ECO:0000313" key="3">
    <source>
        <dbReference type="Proteomes" id="UP001575652"/>
    </source>
</evidence>
<proteinExistence type="predicted"/>
<protein>
    <submittedName>
        <fullName evidence="2">MOSC domain-containing protein</fullName>
    </submittedName>
</protein>
<dbReference type="PANTHER" id="PTHR30212:SF2">
    <property type="entry name" value="PROTEIN YIIM"/>
    <property type="match status" value="1"/>
</dbReference>
<organism evidence="2 3">
    <name type="scientific">Arthrobacter halodurans</name>
    <dbReference type="NCBI Taxonomy" id="516699"/>
    <lineage>
        <taxon>Bacteria</taxon>
        <taxon>Bacillati</taxon>
        <taxon>Actinomycetota</taxon>
        <taxon>Actinomycetes</taxon>
        <taxon>Micrococcales</taxon>
        <taxon>Micrococcaceae</taxon>
        <taxon>Arthrobacter</taxon>
    </lineage>
</organism>
<evidence type="ECO:0000259" key="1">
    <source>
        <dbReference type="PROSITE" id="PS51340"/>
    </source>
</evidence>
<keyword evidence="3" id="KW-1185">Reference proteome</keyword>
<feature type="domain" description="MOSC" evidence="1">
    <location>
        <begin position="32"/>
        <end position="167"/>
    </location>
</feature>
<dbReference type="Pfam" id="PF03473">
    <property type="entry name" value="MOSC"/>
    <property type="match status" value="1"/>
</dbReference>
<dbReference type="PROSITE" id="PS51340">
    <property type="entry name" value="MOSC"/>
    <property type="match status" value="1"/>
</dbReference>
<dbReference type="Gene3D" id="2.40.33.20">
    <property type="entry name" value="PK beta-barrel domain-like"/>
    <property type="match status" value="1"/>
</dbReference>
<evidence type="ECO:0000313" key="2">
    <source>
        <dbReference type="EMBL" id="MFB0834103.1"/>
    </source>
</evidence>
<accession>A0ABV4UME6</accession>
<dbReference type="InterPro" id="IPR011037">
    <property type="entry name" value="Pyrv_Knase-like_insert_dom_sf"/>
</dbReference>
<gene>
    <name evidence="2" type="ORF">ACETWP_05830</name>
</gene>